<sequence length="212" mass="23744">MSETDFYENIASALGRPMPQSTEKPTLKLPPLAEQSMNQETLLEHFAKNFEALSGIFIRARDWQEVVQQVRSIMAELQIEEKDVAIWRGSELIELIKAFPDFYKEGQIKKVEKSLLGITWAHGAIAETGTVALMAGSEQNRSNSLLPPSHLAIFSQKELVATLGEAFQRLAYKDYRALNLITGPSRTSDIEMDLTIGVHGPGKMYIIYIEST</sequence>
<dbReference type="PANTHER" id="PTHR43682:SF1">
    <property type="entry name" value="LACTATE UTILIZATION PROTEIN C"/>
    <property type="match status" value="1"/>
</dbReference>
<dbReference type="InterPro" id="IPR037171">
    <property type="entry name" value="NagB/RpiA_transferase-like"/>
</dbReference>
<evidence type="ECO:0000313" key="2">
    <source>
        <dbReference type="EMBL" id="QGG46253.1"/>
    </source>
</evidence>
<evidence type="ECO:0000259" key="1">
    <source>
        <dbReference type="Pfam" id="PF02589"/>
    </source>
</evidence>
<dbReference type="OrthoDB" id="9794157at2"/>
<dbReference type="Proteomes" id="UP000366051">
    <property type="component" value="Chromosome"/>
</dbReference>
<organism evidence="2 3">
    <name type="scientific">Heliorestis convoluta</name>
    <dbReference type="NCBI Taxonomy" id="356322"/>
    <lineage>
        <taxon>Bacteria</taxon>
        <taxon>Bacillati</taxon>
        <taxon>Bacillota</taxon>
        <taxon>Clostridia</taxon>
        <taxon>Eubacteriales</taxon>
        <taxon>Heliobacteriaceae</taxon>
        <taxon>Heliorestis</taxon>
    </lineage>
</organism>
<dbReference type="PANTHER" id="PTHR43682">
    <property type="entry name" value="LACTATE UTILIZATION PROTEIN C"/>
    <property type="match status" value="1"/>
</dbReference>
<dbReference type="SUPFAM" id="SSF100950">
    <property type="entry name" value="NagB/RpiA/CoA transferase-like"/>
    <property type="match status" value="1"/>
</dbReference>
<dbReference type="RefSeq" id="WP_153723861.1">
    <property type="nucleotide sequence ID" value="NZ_CP045875.1"/>
</dbReference>
<accession>A0A5Q2MY05</accession>
<dbReference type="AlphaFoldDB" id="A0A5Q2MY05"/>
<keyword evidence="3" id="KW-1185">Reference proteome</keyword>
<dbReference type="InterPro" id="IPR024185">
    <property type="entry name" value="FTHF_cligase-like_sf"/>
</dbReference>
<dbReference type="Gene3D" id="3.40.50.10420">
    <property type="entry name" value="NagB/RpiA/CoA transferase-like"/>
    <property type="match status" value="1"/>
</dbReference>
<name>A0A5Q2MY05_9FIRM</name>
<protein>
    <recommendedName>
        <fullName evidence="1">LUD domain-containing protein</fullName>
    </recommendedName>
</protein>
<feature type="domain" description="LUD" evidence="1">
    <location>
        <begin position="43"/>
        <end position="207"/>
    </location>
</feature>
<dbReference type="EMBL" id="CP045875">
    <property type="protein sequence ID" value="QGG46253.1"/>
    <property type="molecule type" value="Genomic_DNA"/>
</dbReference>
<proteinExistence type="predicted"/>
<reference evidence="3" key="1">
    <citation type="submission" date="2019-11" db="EMBL/GenBank/DDBJ databases">
        <title>Genome sequence of Heliorestis convoluta strain HH, an alkaliphilic and minimalistic phototrophic bacterium from a soda lake in Egypt.</title>
        <authorList>
            <person name="Dewey E.D."/>
            <person name="Stokes L.M."/>
            <person name="Burchell B.M."/>
            <person name="Shaffer K.N."/>
            <person name="Huntington A.M."/>
            <person name="Baker J.M."/>
            <person name="Nadendla S."/>
            <person name="Giglio M.G."/>
            <person name="Touchman J.W."/>
            <person name="Blankenship R.E."/>
            <person name="Madigan M.T."/>
            <person name="Sattley W.M."/>
        </authorList>
    </citation>
    <scope>NUCLEOTIDE SEQUENCE [LARGE SCALE GENOMIC DNA]</scope>
    <source>
        <strain evidence="3">HH</strain>
    </source>
</reference>
<dbReference type="InterPro" id="IPR003741">
    <property type="entry name" value="LUD_dom"/>
</dbReference>
<gene>
    <name evidence="2" type="ORF">FTV88_0074</name>
</gene>
<evidence type="ECO:0000313" key="3">
    <source>
        <dbReference type="Proteomes" id="UP000366051"/>
    </source>
</evidence>
<dbReference type="Pfam" id="PF02589">
    <property type="entry name" value="LUD_dom"/>
    <property type="match status" value="1"/>
</dbReference>
<dbReference type="KEGG" id="hcv:FTV88_0074"/>